<gene>
    <name evidence="2" type="ORF">FNK824_LOCUS9858</name>
    <name evidence="1" type="ORF">OTI717_LOCUS3224</name>
</gene>
<reference evidence="1" key="1">
    <citation type="submission" date="2021-02" db="EMBL/GenBank/DDBJ databases">
        <authorList>
            <person name="Nowell W R."/>
        </authorList>
    </citation>
    <scope>NUCLEOTIDE SEQUENCE</scope>
</reference>
<dbReference type="Proteomes" id="UP000663874">
    <property type="component" value="Unassembled WGS sequence"/>
</dbReference>
<protein>
    <submittedName>
        <fullName evidence="1">Uncharacterized protein</fullName>
    </submittedName>
</protein>
<dbReference type="EMBL" id="CAJOAX010000171">
    <property type="protein sequence ID" value="CAF3529180.1"/>
    <property type="molecule type" value="Genomic_DNA"/>
</dbReference>
<evidence type="ECO:0000313" key="2">
    <source>
        <dbReference type="EMBL" id="CAF3711556.1"/>
    </source>
</evidence>
<proteinExistence type="predicted"/>
<organism evidence="1 3">
    <name type="scientific">Rotaria sordida</name>
    <dbReference type="NCBI Taxonomy" id="392033"/>
    <lineage>
        <taxon>Eukaryota</taxon>
        <taxon>Metazoa</taxon>
        <taxon>Spiralia</taxon>
        <taxon>Gnathifera</taxon>
        <taxon>Rotifera</taxon>
        <taxon>Eurotatoria</taxon>
        <taxon>Bdelloidea</taxon>
        <taxon>Philodinida</taxon>
        <taxon>Philodinidae</taxon>
        <taxon>Rotaria</taxon>
    </lineage>
</organism>
<accession>A0A818IXW1</accession>
<sequence>MLMNESDQIINSDPGTSYYRQLHIDTTDTVLCYIDIKKGQPAFNSFPLLWFLFAREMKELRGYSCLQFN</sequence>
<name>A0A818IXW1_9BILA</name>
<comment type="caution">
    <text evidence="1">The sequence shown here is derived from an EMBL/GenBank/DDBJ whole genome shotgun (WGS) entry which is preliminary data.</text>
</comment>
<dbReference type="AlphaFoldDB" id="A0A818IXW1"/>
<evidence type="ECO:0000313" key="1">
    <source>
        <dbReference type="EMBL" id="CAF3529180.1"/>
    </source>
</evidence>
<dbReference type="Proteomes" id="UP000663823">
    <property type="component" value="Unassembled WGS sequence"/>
</dbReference>
<dbReference type="EMBL" id="CAJOBE010001066">
    <property type="protein sequence ID" value="CAF3711556.1"/>
    <property type="molecule type" value="Genomic_DNA"/>
</dbReference>
<evidence type="ECO:0000313" key="3">
    <source>
        <dbReference type="Proteomes" id="UP000663823"/>
    </source>
</evidence>